<accession>A0A6J4LBT0</accession>
<sequence>MSDLKTGYQGPGNATTGNTPEGVQGEDNKGDEFGARRPGTSGTNRDADATGESKNQGHSHPRDQHLQD</sequence>
<organism evidence="2">
    <name type="scientific">uncultured Gemmatimonadota bacterium</name>
    <dbReference type="NCBI Taxonomy" id="203437"/>
    <lineage>
        <taxon>Bacteria</taxon>
        <taxon>Pseudomonadati</taxon>
        <taxon>Gemmatimonadota</taxon>
        <taxon>environmental samples</taxon>
    </lineage>
</organism>
<dbReference type="EMBL" id="CADCTV010000425">
    <property type="protein sequence ID" value="CAA9328494.1"/>
    <property type="molecule type" value="Genomic_DNA"/>
</dbReference>
<reference evidence="2" key="1">
    <citation type="submission" date="2020-02" db="EMBL/GenBank/DDBJ databases">
        <authorList>
            <person name="Meier V. D."/>
        </authorList>
    </citation>
    <scope>NUCLEOTIDE SEQUENCE</scope>
    <source>
        <strain evidence="2">AVDCRST_MAG89</strain>
    </source>
</reference>
<feature type="compositionally biased region" description="Basic and acidic residues" evidence="1">
    <location>
        <begin position="26"/>
        <end position="35"/>
    </location>
</feature>
<gene>
    <name evidence="2" type="ORF">AVDCRST_MAG89-2012</name>
</gene>
<feature type="region of interest" description="Disordered" evidence="1">
    <location>
        <begin position="1"/>
        <end position="68"/>
    </location>
</feature>
<protein>
    <submittedName>
        <fullName evidence="2">Uncharacterized protein</fullName>
    </submittedName>
</protein>
<dbReference type="AlphaFoldDB" id="A0A6J4LBT0"/>
<proteinExistence type="predicted"/>
<name>A0A6J4LBT0_9BACT</name>
<evidence type="ECO:0000256" key="1">
    <source>
        <dbReference type="SAM" id="MobiDB-lite"/>
    </source>
</evidence>
<feature type="compositionally biased region" description="Polar residues" evidence="1">
    <location>
        <begin position="12"/>
        <end position="21"/>
    </location>
</feature>
<evidence type="ECO:0000313" key="2">
    <source>
        <dbReference type="EMBL" id="CAA9328494.1"/>
    </source>
</evidence>